<proteinExistence type="predicted"/>
<evidence type="ECO:0000313" key="3">
    <source>
        <dbReference type="Proteomes" id="UP001141253"/>
    </source>
</evidence>
<sequence>MASSCSMISSSSSCKQKPFLIERSKPLTLKDYLLDDLSSCSSSGFKSFPRHRCCTTIRFLLEIDLKTKQQPPRQLFKRSKSRAASSAISALQKASVAVINAVKLLPFPSPNSVVKSRPPSTARKGLLPRSLSRKLFKKSFWRKAADHHGQCKESNEIGGWRLFREFLEEQDKLSDQTTSSVSTSSSSNTNAWTTESEHTVDSGNSTSNSIRNDAVCHRKDLIKEVSDRESVSVGQDSTANRKGASQDLGIKYHGCFEATDPAAISRHLRRGSEVESGLMRRRKSNPVQCQSWIVHSMMMKKKKKKISSPVQRSLICVEGTKQKLVQKIRRFGSLALLDPLDLEKRIAAAELEDESPLQHCSIDSSILKIETKENGTEKDAQELLEHVQSTVASHSLASKVDSLLLDFFEEKIEENKAGGSVAGSYRGFEQELKVAREWIDGQPEEMFLGWEMVERRHVYIKHMEQSGKWENVDRGKEEVALELEVEVFNSLVDEVLLDYISS</sequence>
<evidence type="ECO:0000256" key="1">
    <source>
        <dbReference type="SAM" id="MobiDB-lite"/>
    </source>
</evidence>
<keyword evidence="3" id="KW-1185">Reference proteome</keyword>
<dbReference type="EMBL" id="JAPFFI010000005">
    <property type="protein sequence ID" value="KAJ6393750.1"/>
    <property type="molecule type" value="Genomic_DNA"/>
</dbReference>
<protein>
    <recommendedName>
        <fullName evidence="4">DUF4378 domain-containing protein</fullName>
    </recommendedName>
</protein>
<name>A0ABQ9C4K8_9ROSI</name>
<accession>A0ABQ9C4K8</accession>
<evidence type="ECO:0008006" key="4">
    <source>
        <dbReference type="Google" id="ProtNLM"/>
    </source>
</evidence>
<dbReference type="PANTHER" id="PTHR33623:SF4">
    <property type="entry name" value="DUF4378 DOMAIN-CONTAINING PROTEIN"/>
    <property type="match status" value="1"/>
</dbReference>
<feature type="compositionally biased region" description="Low complexity" evidence="1">
    <location>
        <begin position="175"/>
        <end position="194"/>
    </location>
</feature>
<feature type="compositionally biased region" description="Polar residues" evidence="1">
    <location>
        <begin position="201"/>
        <end position="211"/>
    </location>
</feature>
<evidence type="ECO:0000313" key="2">
    <source>
        <dbReference type="EMBL" id="KAJ6393750.1"/>
    </source>
</evidence>
<comment type="caution">
    <text evidence="2">The sequence shown here is derived from an EMBL/GenBank/DDBJ whole genome shotgun (WGS) entry which is preliminary data.</text>
</comment>
<dbReference type="PANTHER" id="PTHR33623">
    <property type="entry name" value="OS04G0572500 PROTEIN"/>
    <property type="match status" value="1"/>
</dbReference>
<organism evidence="2 3">
    <name type="scientific">Salix suchowensis</name>
    <dbReference type="NCBI Taxonomy" id="1278906"/>
    <lineage>
        <taxon>Eukaryota</taxon>
        <taxon>Viridiplantae</taxon>
        <taxon>Streptophyta</taxon>
        <taxon>Embryophyta</taxon>
        <taxon>Tracheophyta</taxon>
        <taxon>Spermatophyta</taxon>
        <taxon>Magnoliopsida</taxon>
        <taxon>eudicotyledons</taxon>
        <taxon>Gunneridae</taxon>
        <taxon>Pentapetalae</taxon>
        <taxon>rosids</taxon>
        <taxon>fabids</taxon>
        <taxon>Malpighiales</taxon>
        <taxon>Salicaceae</taxon>
        <taxon>Saliceae</taxon>
        <taxon>Salix</taxon>
    </lineage>
</organism>
<reference evidence="2" key="2">
    <citation type="journal article" date="2023" name="Int. J. Mol. Sci.">
        <title>De Novo Assembly and Annotation of 11 Diverse Shrub Willow (Salix) Genomes Reveals Novel Gene Organization in Sex-Linked Regions.</title>
        <authorList>
            <person name="Hyden B."/>
            <person name="Feng K."/>
            <person name="Yates T.B."/>
            <person name="Jawdy S."/>
            <person name="Cereghino C."/>
            <person name="Smart L.B."/>
            <person name="Muchero W."/>
        </authorList>
    </citation>
    <scope>NUCLEOTIDE SEQUENCE</scope>
    <source>
        <tissue evidence="2">Shoot tip</tissue>
    </source>
</reference>
<reference evidence="2" key="1">
    <citation type="submission" date="2022-10" db="EMBL/GenBank/DDBJ databases">
        <authorList>
            <person name="Hyden B.L."/>
            <person name="Feng K."/>
            <person name="Yates T."/>
            <person name="Jawdy S."/>
            <person name="Smart L.B."/>
            <person name="Muchero W."/>
        </authorList>
    </citation>
    <scope>NUCLEOTIDE SEQUENCE</scope>
    <source>
        <tissue evidence="2">Shoot tip</tissue>
    </source>
</reference>
<feature type="region of interest" description="Disordered" evidence="1">
    <location>
        <begin position="174"/>
        <end position="212"/>
    </location>
</feature>
<gene>
    <name evidence="2" type="ORF">OIU77_023060</name>
</gene>
<dbReference type="Proteomes" id="UP001141253">
    <property type="component" value="Chromosome 1"/>
</dbReference>